<dbReference type="EMBL" id="CAEZVE010000072">
    <property type="protein sequence ID" value="CAB4620262.1"/>
    <property type="molecule type" value="Genomic_DNA"/>
</dbReference>
<dbReference type="Gene3D" id="2.70.70.10">
    <property type="entry name" value="Glucose Permease (Domain IIA)"/>
    <property type="match status" value="1"/>
</dbReference>
<dbReference type="CDD" id="cd12797">
    <property type="entry name" value="M23_peptidase"/>
    <property type="match status" value="1"/>
</dbReference>
<feature type="domain" description="M23ase beta-sheet core" evidence="1">
    <location>
        <begin position="58"/>
        <end position="156"/>
    </location>
</feature>
<reference evidence="2" key="1">
    <citation type="submission" date="2020-05" db="EMBL/GenBank/DDBJ databases">
        <authorList>
            <person name="Chiriac C."/>
            <person name="Salcher M."/>
            <person name="Ghai R."/>
            <person name="Kavagutti S V."/>
        </authorList>
    </citation>
    <scope>NUCLEOTIDE SEQUENCE</scope>
</reference>
<dbReference type="Pfam" id="PF01551">
    <property type="entry name" value="Peptidase_M23"/>
    <property type="match status" value="1"/>
</dbReference>
<dbReference type="InterPro" id="IPR016047">
    <property type="entry name" value="M23ase_b-sheet_dom"/>
</dbReference>
<dbReference type="AlphaFoldDB" id="A0A6J6I1K7"/>
<dbReference type="SUPFAM" id="SSF51261">
    <property type="entry name" value="Duplicated hybrid motif"/>
    <property type="match status" value="1"/>
</dbReference>
<gene>
    <name evidence="2" type="ORF">UFOPK1931_00480</name>
</gene>
<sequence>MIEPDRISLLQLASFLAMALSWQLPAPSLGAEKTMDSPLVGSSVVNEYRQSETPYSAGHRGIDYEATLGQAVFAPADGQVHFVGKVVNRQLISLNHGQELLSAFEPVCSQLTEGDSVVSGQQIGEVCEGDASYDPHCQPSICLHFSVRKNGEYLSPLWFTGELTPSRLLPWIEPTKPSDEL</sequence>
<dbReference type="GO" id="GO:0004222">
    <property type="term" value="F:metalloendopeptidase activity"/>
    <property type="evidence" value="ECO:0007669"/>
    <property type="project" value="TreeGrafter"/>
</dbReference>
<evidence type="ECO:0000313" key="2">
    <source>
        <dbReference type="EMBL" id="CAB4620262.1"/>
    </source>
</evidence>
<dbReference type="PANTHER" id="PTHR21666">
    <property type="entry name" value="PEPTIDASE-RELATED"/>
    <property type="match status" value="1"/>
</dbReference>
<protein>
    <submittedName>
        <fullName evidence="2">Unannotated protein</fullName>
    </submittedName>
</protein>
<dbReference type="InterPro" id="IPR050570">
    <property type="entry name" value="Cell_wall_metabolism_enzyme"/>
</dbReference>
<dbReference type="InterPro" id="IPR011055">
    <property type="entry name" value="Dup_hybrid_motif"/>
</dbReference>
<name>A0A6J6I1K7_9ZZZZ</name>
<accession>A0A6J6I1K7</accession>
<proteinExistence type="predicted"/>
<organism evidence="2">
    <name type="scientific">freshwater metagenome</name>
    <dbReference type="NCBI Taxonomy" id="449393"/>
    <lineage>
        <taxon>unclassified sequences</taxon>
        <taxon>metagenomes</taxon>
        <taxon>ecological metagenomes</taxon>
    </lineage>
</organism>
<dbReference type="PANTHER" id="PTHR21666:SF270">
    <property type="entry name" value="MUREIN HYDROLASE ACTIVATOR ENVC"/>
    <property type="match status" value="1"/>
</dbReference>
<evidence type="ECO:0000259" key="1">
    <source>
        <dbReference type="Pfam" id="PF01551"/>
    </source>
</evidence>